<name>A0A9Q0M1V6_BLOTA</name>
<sequence length="231" mass="25908">MICSLIITLAFNEMVAAESKNGVNKLLQIGEHLSEQASLRGTTSSQVIEYNPRNIAIMTLLNSMLILGGLLGTMSRPDRSLPFKRVDLSRLKKRILPGRRSKVQTPQPQPSVLGTLPSPPPPPSLSPWPMIESFERRPPIPSMFTNQHHMPNGDHHTNKYRKFIDATFPAEFEISPRIPGDVEHRRQDFVRDSSSSTSETECGHVLQCLDDQDRLHNPSLNELSVTKSAIR</sequence>
<reference evidence="3" key="1">
    <citation type="submission" date="2022-12" db="EMBL/GenBank/DDBJ databases">
        <title>Genome assemblies of Blomia tropicalis.</title>
        <authorList>
            <person name="Cui Y."/>
        </authorList>
    </citation>
    <scope>NUCLEOTIDE SEQUENCE</scope>
    <source>
        <tissue evidence="3">Adult mites</tissue>
    </source>
</reference>
<dbReference type="Proteomes" id="UP001142055">
    <property type="component" value="Chromosome 3"/>
</dbReference>
<dbReference type="AlphaFoldDB" id="A0A9Q0M1V6"/>
<feature type="signal peptide" evidence="2">
    <location>
        <begin position="1"/>
        <end position="17"/>
    </location>
</feature>
<evidence type="ECO:0000313" key="4">
    <source>
        <dbReference type="Proteomes" id="UP001142055"/>
    </source>
</evidence>
<feature type="compositionally biased region" description="Pro residues" evidence="1">
    <location>
        <begin position="117"/>
        <end position="126"/>
    </location>
</feature>
<comment type="caution">
    <text evidence="3">The sequence shown here is derived from an EMBL/GenBank/DDBJ whole genome shotgun (WGS) entry which is preliminary data.</text>
</comment>
<proteinExistence type="predicted"/>
<keyword evidence="2" id="KW-0732">Signal</keyword>
<protein>
    <submittedName>
        <fullName evidence="3">Uncharacterized protein</fullName>
    </submittedName>
</protein>
<keyword evidence="4" id="KW-1185">Reference proteome</keyword>
<evidence type="ECO:0000256" key="1">
    <source>
        <dbReference type="SAM" id="MobiDB-lite"/>
    </source>
</evidence>
<feature type="chain" id="PRO_5040132523" evidence="2">
    <location>
        <begin position="18"/>
        <end position="231"/>
    </location>
</feature>
<organism evidence="3 4">
    <name type="scientific">Blomia tropicalis</name>
    <name type="common">Mite</name>
    <dbReference type="NCBI Taxonomy" id="40697"/>
    <lineage>
        <taxon>Eukaryota</taxon>
        <taxon>Metazoa</taxon>
        <taxon>Ecdysozoa</taxon>
        <taxon>Arthropoda</taxon>
        <taxon>Chelicerata</taxon>
        <taxon>Arachnida</taxon>
        <taxon>Acari</taxon>
        <taxon>Acariformes</taxon>
        <taxon>Sarcoptiformes</taxon>
        <taxon>Astigmata</taxon>
        <taxon>Glycyphagoidea</taxon>
        <taxon>Echimyopodidae</taxon>
        <taxon>Blomia</taxon>
    </lineage>
</organism>
<gene>
    <name evidence="3" type="ORF">RDWZM_008541</name>
</gene>
<feature type="region of interest" description="Disordered" evidence="1">
    <location>
        <begin position="95"/>
        <end position="126"/>
    </location>
</feature>
<dbReference type="EMBL" id="JAPWDV010000003">
    <property type="protein sequence ID" value="KAJ6217384.1"/>
    <property type="molecule type" value="Genomic_DNA"/>
</dbReference>
<evidence type="ECO:0000256" key="2">
    <source>
        <dbReference type="SAM" id="SignalP"/>
    </source>
</evidence>
<accession>A0A9Q0M1V6</accession>
<evidence type="ECO:0000313" key="3">
    <source>
        <dbReference type="EMBL" id="KAJ6217384.1"/>
    </source>
</evidence>